<evidence type="ECO:0000313" key="9">
    <source>
        <dbReference type="EMBL" id="MCM4082674.1"/>
    </source>
</evidence>
<comment type="similarity">
    <text evidence="2">Belongs to the CorA metal ion transporter (MIT) (TC 1.A.35) family.</text>
</comment>
<comment type="subcellular location">
    <subcellularLocation>
        <location evidence="1">Cell membrane</location>
        <topology evidence="1">Multi-pass membrane protein</topology>
    </subcellularLocation>
</comment>
<dbReference type="Pfam" id="PF01544">
    <property type="entry name" value="CorA"/>
    <property type="match status" value="1"/>
</dbReference>
<dbReference type="PANTHER" id="PTHR46494">
    <property type="entry name" value="CORA FAMILY METAL ION TRANSPORTER (EUROFUNG)"/>
    <property type="match status" value="1"/>
</dbReference>
<organism evidence="9 10">
    <name type="scientific">Paractinoplanes hotanensis</name>
    <dbReference type="NCBI Taxonomy" id="2906497"/>
    <lineage>
        <taxon>Bacteria</taxon>
        <taxon>Bacillati</taxon>
        <taxon>Actinomycetota</taxon>
        <taxon>Actinomycetes</taxon>
        <taxon>Micromonosporales</taxon>
        <taxon>Micromonosporaceae</taxon>
        <taxon>Paractinoplanes</taxon>
    </lineage>
</organism>
<dbReference type="InterPro" id="IPR002523">
    <property type="entry name" value="MgTranspt_CorA/ZnTranspt_ZntB"/>
</dbReference>
<keyword evidence="7 8" id="KW-0472">Membrane</keyword>
<keyword evidence="5 8" id="KW-0812">Transmembrane</keyword>
<feature type="transmembrane region" description="Helical" evidence="8">
    <location>
        <begin position="332"/>
        <end position="352"/>
    </location>
</feature>
<evidence type="ECO:0000256" key="5">
    <source>
        <dbReference type="ARBA" id="ARBA00022692"/>
    </source>
</evidence>
<dbReference type="Gene3D" id="1.20.58.340">
    <property type="entry name" value="Magnesium transport protein CorA, transmembrane region"/>
    <property type="match status" value="2"/>
</dbReference>
<dbReference type="SUPFAM" id="SSF143865">
    <property type="entry name" value="CorA soluble domain-like"/>
    <property type="match status" value="1"/>
</dbReference>
<evidence type="ECO:0000256" key="7">
    <source>
        <dbReference type="ARBA" id="ARBA00023136"/>
    </source>
</evidence>
<evidence type="ECO:0000313" key="10">
    <source>
        <dbReference type="Proteomes" id="UP001523216"/>
    </source>
</evidence>
<keyword evidence="6 8" id="KW-1133">Transmembrane helix</keyword>
<keyword evidence="10" id="KW-1185">Reference proteome</keyword>
<dbReference type="InterPro" id="IPR045861">
    <property type="entry name" value="CorA_cytoplasmic_dom"/>
</dbReference>
<dbReference type="PANTHER" id="PTHR46494:SF1">
    <property type="entry name" value="CORA FAMILY METAL ION TRANSPORTER (EUROFUNG)"/>
    <property type="match status" value="1"/>
</dbReference>
<evidence type="ECO:0000256" key="1">
    <source>
        <dbReference type="ARBA" id="ARBA00004651"/>
    </source>
</evidence>
<dbReference type="EMBL" id="JAMQOL010000050">
    <property type="protein sequence ID" value="MCM4082674.1"/>
    <property type="molecule type" value="Genomic_DNA"/>
</dbReference>
<evidence type="ECO:0000256" key="6">
    <source>
        <dbReference type="ARBA" id="ARBA00022989"/>
    </source>
</evidence>
<evidence type="ECO:0000256" key="2">
    <source>
        <dbReference type="ARBA" id="ARBA00009765"/>
    </source>
</evidence>
<evidence type="ECO:0000256" key="4">
    <source>
        <dbReference type="ARBA" id="ARBA00022475"/>
    </source>
</evidence>
<gene>
    <name evidence="9" type="ORF">LXN57_34415</name>
</gene>
<reference evidence="9 10" key="1">
    <citation type="submission" date="2022-06" db="EMBL/GenBank/DDBJ databases">
        <title>Actinoplanes abujensis sp. nov., isolated from Nigerian arid soil.</title>
        <authorList>
            <person name="Ding P."/>
        </authorList>
    </citation>
    <scope>NUCLEOTIDE SEQUENCE [LARGE SCALE GENOMIC DNA]</scope>
    <source>
        <strain evidence="10">TRM88002</strain>
    </source>
</reference>
<evidence type="ECO:0000256" key="8">
    <source>
        <dbReference type="SAM" id="Phobius"/>
    </source>
</evidence>
<dbReference type="Gene3D" id="3.30.460.20">
    <property type="entry name" value="CorA soluble domain-like"/>
    <property type="match status" value="1"/>
</dbReference>
<keyword evidence="4" id="KW-1003">Cell membrane</keyword>
<dbReference type="RefSeq" id="WP_251802405.1">
    <property type="nucleotide sequence ID" value="NZ_JAMQOL010000050.1"/>
</dbReference>
<sequence length="358" mass="39371">MTGILDGRRTWEPPRPVVRGRADHTAIVGCELYVDGAAVESPGPAADLASLYEKACAQEGAFIWLGLHEPTEAALTHVADVFGLHPLAVEDILHREQRVKIEQYEDVFFLVVRAAQYVEHERVTATSEIVSTGFVRLFAGPRFVITVRQGTVMELSSLRADLSSDARALARGPWSVVHAILDRLVDAYVDIAAALQADIELTEAAVFAPGTPVTVEQVYQLKRQLMKFKAAVLPLQRPLAALTGKQFADLPKEIRRYFSDVADHHAAAVEQVVGFDDVLNTLLQARLAQLTVEQNNDLRKIASWAAIAALPTAIAGVYGMNFTHMPELTSRYGYPTVLLLVLVSATVLYRLLRRAGWL</sequence>
<feature type="transmembrane region" description="Helical" evidence="8">
    <location>
        <begin position="301"/>
        <end position="320"/>
    </location>
</feature>
<keyword evidence="3" id="KW-0813">Transport</keyword>
<name>A0ABT0Y9G3_9ACTN</name>
<comment type="caution">
    <text evidence="9">The sequence shown here is derived from an EMBL/GenBank/DDBJ whole genome shotgun (WGS) entry which is preliminary data.</text>
</comment>
<proteinExistence type="inferred from homology"/>
<dbReference type="SUPFAM" id="SSF144083">
    <property type="entry name" value="Magnesium transport protein CorA, transmembrane region"/>
    <property type="match status" value="1"/>
</dbReference>
<dbReference type="CDD" id="cd12830">
    <property type="entry name" value="MtCorA-like"/>
    <property type="match status" value="1"/>
</dbReference>
<protein>
    <submittedName>
        <fullName evidence="9">Magnesium and cobalt transport protein CorA</fullName>
    </submittedName>
</protein>
<dbReference type="InterPro" id="IPR045863">
    <property type="entry name" value="CorA_TM1_TM2"/>
</dbReference>
<evidence type="ECO:0000256" key="3">
    <source>
        <dbReference type="ARBA" id="ARBA00022448"/>
    </source>
</evidence>
<dbReference type="Proteomes" id="UP001523216">
    <property type="component" value="Unassembled WGS sequence"/>
</dbReference>
<accession>A0ABT0Y9G3</accession>